<name>A0AAX1C7N0_9GAMM</name>
<keyword evidence="5" id="KW-0808">Transferase</keyword>
<organism evidence="9 10">
    <name type="scientific">Dickeya dianthicola</name>
    <dbReference type="NCBI Taxonomy" id="204039"/>
    <lineage>
        <taxon>Bacteria</taxon>
        <taxon>Pseudomonadati</taxon>
        <taxon>Pseudomonadota</taxon>
        <taxon>Gammaproteobacteria</taxon>
        <taxon>Enterobacterales</taxon>
        <taxon>Pectobacteriaceae</taxon>
        <taxon>Dickeya</taxon>
    </lineage>
</organism>
<dbReference type="GO" id="GO:0004400">
    <property type="term" value="F:histidinol-phosphate transaminase activity"/>
    <property type="evidence" value="ECO:0007669"/>
    <property type="project" value="UniProtKB-EC"/>
</dbReference>
<sequence>MRISVPYRRWRIMFKSTLSVNSYGPDFSGEDNDILNLRWTSDERELLDSDIIDILNDAIIKSINSKENFLIKYPVEDPYASRALVSSAAEYFDCDFSPEQVYAGSGVSGLLFSLSLMPVKGVAFMQGAYLDLPSWVFKRGIPLYQVEFDDFFNKNEWDMIFIENPPLLNQSGYGVEKISQLCEHLKNDDCYIVVDESYANYLTPAMSCVSLLNRYDKLIVLRGFSKGYGMGSLRLGVMFAARNTGLLPSRILPPLSVSPMSILCGKTLWHMGDITKKLRETIVARKQQFMDIINAKNITGIFFGNNAIPYVFINEPTTISMLENVGIFGKQHFFINLNGADYIYRLSVPLCRHRFDQFITRINKATIK</sequence>
<feature type="domain" description="Aminotransferase class I/classII large" evidence="8">
    <location>
        <begin position="176"/>
        <end position="241"/>
    </location>
</feature>
<evidence type="ECO:0000313" key="9">
    <source>
        <dbReference type="EMBL" id="PWD74151.1"/>
    </source>
</evidence>
<dbReference type="Proteomes" id="UP000245055">
    <property type="component" value="Unassembled WGS sequence"/>
</dbReference>
<dbReference type="Gene3D" id="3.90.1150.10">
    <property type="entry name" value="Aspartate Aminotransferase, domain 1"/>
    <property type="match status" value="1"/>
</dbReference>
<comment type="caution">
    <text evidence="9">The sequence shown here is derived from an EMBL/GenBank/DDBJ whole genome shotgun (WGS) entry which is preliminary data.</text>
</comment>
<evidence type="ECO:0000256" key="2">
    <source>
        <dbReference type="ARBA" id="ARBA00005011"/>
    </source>
</evidence>
<dbReference type="PANTHER" id="PTHR42885:SF2">
    <property type="entry name" value="HISTIDINOL-PHOSPHATE AMINOTRANSFERASE"/>
    <property type="match status" value="1"/>
</dbReference>
<dbReference type="Pfam" id="PF00155">
    <property type="entry name" value="Aminotran_1_2"/>
    <property type="match status" value="1"/>
</dbReference>
<keyword evidence="6" id="KW-0663">Pyridoxal phosphate</keyword>
<keyword evidence="4" id="KW-0032">Aminotransferase</keyword>
<dbReference type="InterPro" id="IPR015422">
    <property type="entry name" value="PyrdxlP-dep_Trfase_small"/>
</dbReference>
<evidence type="ECO:0000256" key="1">
    <source>
        <dbReference type="ARBA" id="ARBA00001933"/>
    </source>
</evidence>
<dbReference type="InterPro" id="IPR004839">
    <property type="entry name" value="Aminotransferase_I/II_large"/>
</dbReference>
<dbReference type="SUPFAM" id="SSF53383">
    <property type="entry name" value="PLP-dependent transferases"/>
    <property type="match status" value="1"/>
</dbReference>
<dbReference type="PANTHER" id="PTHR42885">
    <property type="entry name" value="HISTIDINOL-PHOSPHATE AMINOTRANSFERASE-RELATED"/>
    <property type="match status" value="1"/>
</dbReference>
<evidence type="ECO:0000313" key="10">
    <source>
        <dbReference type="Proteomes" id="UP000245055"/>
    </source>
</evidence>
<dbReference type="InterPro" id="IPR015421">
    <property type="entry name" value="PyrdxlP-dep_Trfase_major"/>
</dbReference>
<dbReference type="EMBL" id="QESZ01000011">
    <property type="protein sequence ID" value="PWD74151.1"/>
    <property type="molecule type" value="Genomic_DNA"/>
</dbReference>
<reference evidence="9 10" key="1">
    <citation type="submission" date="2018-05" db="EMBL/GenBank/DDBJ databases">
        <title>Genomic diversity of pathogens causing Blackleg of Potato in Pakistan.</title>
        <authorList>
            <person name="Sarfraz S."/>
            <person name="Riaz K."/>
            <person name="Oulghazi S."/>
            <person name="Cigna J."/>
            <person name="Sahi S.T."/>
            <person name="Khan S.H."/>
            <person name="Hameed A."/>
            <person name="Faure D."/>
        </authorList>
    </citation>
    <scope>NUCLEOTIDE SEQUENCE [LARGE SCALE GENOMIC DNA]</scope>
    <source>
        <strain evidence="9 10">SS70</strain>
    </source>
</reference>
<evidence type="ECO:0000256" key="4">
    <source>
        <dbReference type="ARBA" id="ARBA00022576"/>
    </source>
</evidence>
<dbReference type="EC" id="2.6.1.9" evidence="3"/>
<evidence type="ECO:0000256" key="6">
    <source>
        <dbReference type="ARBA" id="ARBA00022898"/>
    </source>
</evidence>
<evidence type="ECO:0000256" key="5">
    <source>
        <dbReference type="ARBA" id="ARBA00022679"/>
    </source>
</evidence>
<gene>
    <name evidence="9" type="ORF">DF213_08645</name>
</gene>
<dbReference type="AlphaFoldDB" id="A0AAX1C7N0"/>
<accession>A0AAX1C7N0</accession>
<comment type="catalytic activity">
    <reaction evidence="7">
        <text>L-histidinol phosphate + 2-oxoglutarate = 3-(imidazol-4-yl)-2-oxopropyl phosphate + L-glutamate</text>
        <dbReference type="Rhea" id="RHEA:23744"/>
        <dbReference type="ChEBI" id="CHEBI:16810"/>
        <dbReference type="ChEBI" id="CHEBI:29985"/>
        <dbReference type="ChEBI" id="CHEBI:57766"/>
        <dbReference type="ChEBI" id="CHEBI:57980"/>
        <dbReference type="EC" id="2.6.1.9"/>
    </reaction>
</comment>
<evidence type="ECO:0000256" key="3">
    <source>
        <dbReference type="ARBA" id="ARBA00012748"/>
    </source>
</evidence>
<protein>
    <recommendedName>
        <fullName evidence="3">histidinol-phosphate transaminase</fullName>
        <ecNumber evidence="3">2.6.1.9</ecNumber>
    </recommendedName>
</protein>
<dbReference type="InterPro" id="IPR015424">
    <property type="entry name" value="PyrdxlP-dep_Trfase"/>
</dbReference>
<evidence type="ECO:0000259" key="8">
    <source>
        <dbReference type="Pfam" id="PF00155"/>
    </source>
</evidence>
<comment type="cofactor">
    <cofactor evidence="1">
        <name>pyridoxal 5'-phosphate</name>
        <dbReference type="ChEBI" id="CHEBI:597326"/>
    </cofactor>
</comment>
<dbReference type="Gene3D" id="3.40.640.10">
    <property type="entry name" value="Type I PLP-dependent aspartate aminotransferase-like (Major domain)"/>
    <property type="match status" value="1"/>
</dbReference>
<comment type="pathway">
    <text evidence="2">Amino-acid biosynthesis; L-histidine biosynthesis; L-histidine from 5-phospho-alpha-D-ribose 1-diphosphate: step 7/9.</text>
</comment>
<evidence type="ECO:0000256" key="7">
    <source>
        <dbReference type="ARBA" id="ARBA00047481"/>
    </source>
</evidence>
<proteinExistence type="predicted"/>
<dbReference type="GO" id="GO:0030170">
    <property type="term" value="F:pyridoxal phosphate binding"/>
    <property type="evidence" value="ECO:0007669"/>
    <property type="project" value="InterPro"/>
</dbReference>